<comment type="subcellular location">
    <subcellularLocation>
        <location evidence="4">Periplasm</location>
    </subcellularLocation>
    <subcellularLocation>
        <location evidence="4">Secreted</location>
    </subcellularLocation>
</comment>
<evidence type="ECO:0000313" key="6">
    <source>
        <dbReference type="EMBL" id="AKH36964.1"/>
    </source>
</evidence>
<dbReference type="OrthoDB" id="9790048at2"/>
<accession>A0A0F7KDV7</accession>
<evidence type="ECO:0000256" key="1">
    <source>
        <dbReference type="ARBA" id="ARBA00008725"/>
    </source>
</evidence>
<dbReference type="AlphaFoldDB" id="A0A0F7KDV7"/>
<dbReference type="GO" id="GO:0042301">
    <property type="term" value="F:phosphate ion binding"/>
    <property type="evidence" value="ECO:0007669"/>
    <property type="project" value="UniProtKB-UniRule"/>
</dbReference>
<dbReference type="GO" id="GO:0042597">
    <property type="term" value="C:periplasmic space"/>
    <property type="evidence" value="ECO:0007669"/>
    <property type="project" value="UniProtKB-SubCell"/>
</dbReference>
<keyword evidence="8" id="KW-1185">Reference proteome</keyword>
<dbReference type="Pfam" id="PF12849">
    <property type="entry name" value="PBP_like_2"/>
    <property type="match status" value="1"/>
</dbReference>
<dbReference type="EMBL" id="VNHT01000024">
    <property type="protein sequence ID" value="TYP87717.1"/>
    <property type="molecule type" value="Genomic_DNA"/>
</dbReference>
<dbReference type="InterPro" id="IPR024370">
    <property type="entry name" value="PBP_domain"/>
</dbReference>
<dbReference type="KEGG" id="nco:AAW31_02775"/>
<dbReference type="Proteomes" id="UP000324176">
    <property type="component" value="Unassembled WGS sequence"/>
</dbReference>
<organism evidence="6 8">
    <name type="scientific">Nitrosomonas communis</name>
    <dbReference type="NCBI Taxonomy" id="44574"/>
    <lineage>
        <taxon>Bacteria</taxon>
        <taxon>Pseudomonadati</taxon>
        <taxon>Pseudomonadota</taxon>
        <taxon>Betaproteobacteria</taxon>
        <taxon>Nitrosomonadales</taxon>
        <taxon>Nitrosomonadaceae</taxon>
        <taxon>Nitrosomonas</taxon>
    </lineage>
</organism>
<feature type="signal peptide" evidence="4">
    <location>
        <begin position="1"/>
        <end position="28"/>
    </location>
</feature>
<dbReference type="EMBL" id="CP011451">
    <property type="protein sequence ID" value="AKH36964.1"/>
    <property type="molecule type" value="Genomic_DNA"/>
</dbReference>
<dbReference type="SUPFAM" id="SSF53850">
    <property type="entry name" value="Periplasmic binding protein-like II"/>
    <property type="match status" value="1"/>
</dbReference>
<dbReference type="GO" id="GO:0005576">
    <property type="term" value="C:extracellular region"/>
    <property type="evidence" value="ECO:0007669"/>
    <property type="project" value="UniProtKB-SubCell"/>
</dbReference>
<dbReference type="InterPro" id="IPR050811">
    <property type="entry name" value="Phosphate_ABC_transporter"/>
</dbReference>
<gene>
    <name evidence="6" type="ORF">AAW31_02775</name>
    <name evidence="7" type="ORF">BCL69_102440</name>
</gene>
<dbReference type="PANTHER" id="PTHR30570:SF1">
    <property type="entry name" value="PHOSPHATE-BINDING PROTEIN PSTS"/>
    <property type="match status" value="1"/>
</dbReference>
<comment type="similarity">
    <text evidence="1 4">Belongs to the PstS family.</text>
</comment>
<evidence type="ECO:0000256" key="4">
    <source>
        <dbReference type="RuleBase" id="RU367119"/>
    </source>
</evidence>
<keyword evidence="4" id="KW-0592">Phosphate transport</keyword>
<dbReference type="Gene3D" id="3.40.190.10">
    <property type="entry name" value="Periplasmic binding protein-like II"/>
    <property type="match status" value="2"/>
</dbReference>
<feature type="chain" id="PRO_5033757291" description="Phosphate-binding protein" evidence="4">
    <location>
        <begin position="29"/>
        <end position="339"/>
    </location>
</feature>
<reference evidence="6 8" key="2">
    <citation type="journal article" date="2016" name="Genome Announc.">
        <title>Genome Sequence of Nitrosomonas communis Strain Nm2, a Mesophilic Ammonia-Oxidizing Bacterium Isolated from Mediterranean Soil.</title>
        <authorList>
            <person name="Kozlowski J.A."/>
            <person name="Kits K.D."/>
            <person name="Stein L.Y."/>
        </authorList>
    </citation>
    <scope>NUCLEOTIDE SEQUENCE [LARGE SCALE GENOMIC DNA]</scope>
    <source>
        <strain evidence="6 8">Nm2</strain>
    </source>
</reference>
<evidence type="ECO:0000256" key="3">
    <source>
        <dbReference type="ARBA" id="ARBA00022729"/>
    </source>
</evidence>
<evidence type="ECO:0000259" key="5">
    <source>
        <dbReference type="Pfam" id="PF12849"/>
    </source>
</evidence>
<evidence type="ECO:0000256" key="2">
    <source>
        <dbReference type="ARBA" id="ARBA00022448"/>
    </source>
</evidence>
<evidence type="ECO:0000313" key="7">
    <source>
        <dbReference type="EMBL" id="TYP87717.1"/>
    </source>
</evidence>
<sequence>MLQVHNLKVLSVFILMSALIGSADIASAQPIVKIDGSSTVYPITKAIAKDFQVAKKDAVKVMVNISGSGGGFKKFCHGEIDIVNASRPILKNEMAECKNSRVKFVEIPIAFDAITVAVHPDNNWSTTMTIAQLRKIWEPIAQGRITKWNQINPAWPNEDFKLFGADSASGTFDYFTKAIVGKSKLSRGDYIESEDDKLLVEGVASNKNGLGFFGFHYYIENQDKVKAVAIDSGNGGVLPSVETVENGSYRPLSRPIFIYVSIKAAEKPEVKQFIEFYLKNALLQVKKAEFVPLPPSAYRIMLEHFNNKRAGSVFNGKPAIGLTIDEMIRREGRTEFEHY</sequence>
<keyword evidence="4" id="KW-0574">Periplasm</keyword>
<comment type="function">
    <text evidence="4">Involved in the system for phosphate transport across the cytoplasmic membrane.</text>
</comment>
<keyword evidence="2 4" id="KW-0813">Transport</keyword>
<name>A0A0F7KDV7_9PROT</name>
<dbReference type="GO" id="GO:0006817">
    <property type="term" value="P:phosphate ion transport"/>
    <property type="evidence" value="ECO:0007669"/>
    <property type="project" value="UniProtKB-UniRule"/>
</dbReference>
<dbReference type="Proteomes" id="UP000034156">
    <property type="component" value="Chromosome"/>
</dbReference>
<keyword evidence="3 4" id="KW-0732">Signal</keyword>
<dbReference type="PANTHER" id="PTHR30570">
    <property type="entry name" value="PERIPLASMIC PHOSPHATE BINDING COMPONENT OF PHOSPHATE ABC TRANSPORTER"/>
    <property type="match status" value="1"/>
</dbReference>
<evidence type="ECO:0000313" key="8">
    <source>
        <dbReference type="Proteomes" id="UP000034156"/>
    </source>
</evidence>
<evidence type="ECO:0000313" key="9">
    <source>
        <dbReference type="Proteomes" id="UP000324176"/>
    </source>
</evidence>
<dbReference type="RefSeq" id="WP_046849061.1">
    <property type="nucleotide sequence ID" value="NZ_CBDIPD010000112.1"/>
</dbReference>
<proteinExistence type="inferred from homology"/>
<dbReference type="NCBIfam" id="TIGR02136">
    <property type="entry name" value="ptsS_2"/>
    <property type="match status" value="1"/>
</dbReference>
<dbReference type="InterPro" id="IPR011862">
    <property type="entry name" value="Phos-bd"/>
</dbReference>
<feature type="domain" description="PBP" evidence="5">
    <location>
        <begin position="27"/>
        <end position="279"/>
    </location>
</feature>
<keyword evidence="4" id="KW-0964">Secreted</keyword>
<dbReference type="PATRIC" id="fig|44574.3.peg.661"/>
<dbReference type="GO" id="GO:0007155">
    <property type="term" value="P:cell adhesion"/>
    <property type="evidence" value="ECO:0007669"/>
    <property type="project" value="UniProtKB-UniRule"/>
</dbReference>
<reference evidence="8" key="1">
    <citation type="submission" date="2015-05" db="EMBL/GenBank/DDBJ databases">
        <title>Draft genome of Nitrosomonas communis strain Nm2.</title>
        <authorList>
            <person name="Kozlowski J.A."/>
            <person name="Kits K.D."/>
            <person name="Stein L.Y."/>
        </authorList>
    </citation>
    <scope>NUCLEOTIDE SEQUENCE [LARGE SCALE GENOMIC DNA]</scope>
    <source>
        <strain evidence="8">Nm2</strain>
    </source>
</reference>
<dbReference type="CDD" id="cd13654">
    <property type="entry name" value="PBP2_phosphate_like_2"/>
    <property type="match status" value="1"/>
</dbReference>
<reference evidence="7 9" key="3">
    <citation type="submission" date="2019-07" db="EMBL/GenBank/DDBJ databases">
        <title>Active sludge and wastewater microbial communities from Klosterneuburg, Austria.</title>
        <authorList>
            <person name="Wagner M."/>
        </authorList>
    </citation>
    <scope>NUCLEOTIDE SEQUENCE [LARGE SCALE GENOMIC DNA]</scope>
    <source>
        <strain evidence="7 9">Nm2</strain>
    </source>
</reference>
<protein>
    <recommendedName>
        <fullName evidence="4">Phosphate-binding protein</fullName>
    </recommendedName>
</protein>